<accession>A0A9J5WAK1</accession>
<comment type="caution">
    <text evidence="1">The sequence shown here is derived from an EMBL/GenBank/DDBJ whole genome shotgun (WGS) entry which is preliminary data.</text>
</comment>
<evidence type="ECO:0000313" key="1">
    <source>
        <dbReference type="EMBL" id="KAG5571990.1"/>
    </source>
</evidence>
<sequence length="243" mass="27488">MLSAIGLSPSRCKDSKPLSSTTLVLLSHNPIFTFERLPYSGISGSMLIFNSLKHFIDYYALPRLWVPRSNHQIGKIGCYHKALYRLSSQVGYKQTRTADIRRREKKFTTHGPSTSTRHCSVRLSPIAENSPLLPPVGVWAVSQSHIRPGLTTATQYSGDPFPEPIRVSAGLSVTGLSGNICTHIFPPRRAFRVIARRPASICRDVIQAGLTRDFSDLRMHELISRCYKDMTYISYLDWFFRSR</sequence>
<protein>
    <submittedName>
        <fullName evidence="1">Uncharacterized protein</fullName>
    </submittedName>
</protein>
<gene>
    <name evidence="1" type="ORF">H5410_061756</name>
</gene>
<dbReference type="OrthoDB" id="997845at2759"/>
<reference evidence="1 2" key="1">
    <citation type="submission" date="2020-09" db="EMBL/GenBank/DDBJ databases">
        <title>De no assembly of potato wild relative species, Solanum commersonii.</title>
        <authorList>
            <person name="Cho K."/>
        </authorList>
    </citation>
    <scope>NUCLEOTIDE SEQUENCE [LARGE SCALE GENOMIC DNA]</scope>
    <source>
        <strain evidence="1">LZ3.2</strain>
        <tissue evidence="1">Leaf</tissue>
    </source>
</reference>
<dbReference type="Proteomes" id="UP000824120">
    <property type="component" value="Chromosome 12"/>
</dbReference>
<keyword evidence="2" id="KW-1185">Reference proteome</keyword>
<evidence type="ECO:0000313" key="2">
    <source>
        <dbReference type="Proteomes" id="UP000824120"/>
    </source>
</evidence>
<dbReference type="EMBL" id="JACXVP010000012">
    <property type="protein sequence ID" value="KAG5571990.1"/>
    <property type="molecule type" value="Genomic_DNA"/>
</dbReference>
<organism evidence="1 2">
    <name type="scientific">Solanum commersonii</name>
    <name type="common">Commerson's wild potato</name>
    <name type="synonym">Commerson's nightshade</name>
    <dbReference type="NCBI Taxonomy" id="4109"/>
    <lineage>
        <taxon>Eukaryota</taxon>
        <taxon>Viridiplantae</taxon>
        <taxon>Streptophyta</taxon>
        <taxon>Embryophyta</taxon>
        <taxon>Tracheophyta</taxon>
        <taxon>Spermatophyta</taxon>
        <taxon>Magnoliopsida</taxon>
        <taxon>eudicotyledons</taxon>
        <taxon>Gunneridae</taxon>
        <taxon>Pentapetalae</taxon>
        <taxon>asterids</taxon>
        <taxon>lamiids</taxon>
        <taxon>Solanales</taxon>
        <taxon>Solanaceae</taxon>
        <taxon>Solanoideae</taxon>
        <taxon>Solaneae</taxon>
        <taxon>Solanum</taxon>
    </lineage>
</organism>
<proteinExistence type="predicted"/>
<name>A0A9J5WAK1_SOLCO</name>
<dbReference type="AlphaFoldDB" id="A0A9J5WAK1"/>